<dbReference type="EMBL" id="VYXQ01000008">
    <property type="protein sequence ID" value="KAA9368308.1"/>
    <property type="molecule type" value="Genomic_DNA"/>
</dbReference>
<dbReference type="Gene3D" id="1.10.10.10">
    <property type="entry name" value="Winged helix-like DNA-binding domain superfamily/Winged helix DNA-binding domain"/>
    <property type="match status" value="1"/>
</dbReference>
<dbReference type="InterPro" id="IPR015421">
    <property type="entry name" value="PyrdxlP-dep_Trfase_major"/>
</dbReference>
<dbReference type="Proteomes" id="UP000327108">
    <property type="component" value="Unassembled WGS sequence"/>
</dbReference>
<dbReference type="InterPro" id="IPR004839">
    <property type="entry name" value="Aminotransferase_I/II_large"/>
</dbReference>
<dbReference type="Gene3D" id="3.40.640.10">
    <property type="entry name" value="Type I PLP-dependent aspartate aminotransferase-like (Major domain)"/>
    <property type="match status" value="1"/>
</dbReference>
<name>A0A5N1JYM9_9HYPH</name>
<dbReference type="Pfam" id="PF00392">
    <property type="entry name" value="GntR"/>
    <property type="match status" value="1"/>
</dbReference>
<dbReference type="InterPro" id="IPR015424">
    <property type="entry name" value="PyrdxlP-dep_Trfase"/>
</dbReference>
<sequence length="531" mass="58343">MFKHSQLESVKAWLSHPTHASMPLHARIQRAIRQLIVDGRLKRGKPLPASRSLSQSLGVSRDTVEAAYAQLHAEGFIERRVGSGSFVAQTPELKSRQPRSRPHSTFPPSSELSQRGDALYKLGGVTEIEAPRPFAPGVPDVRSFPLRIWERLHRQVIKELGAGALCHADPQGVKTLRQAIADYLNLERGARTTADQLLILTSSQQALTLSATMLFDPGERIYIENPVYQGARKAFDAAGLIPVPVPVDQQGMALAPIISDPKPGRGVFVTPSHQFPTGTTLPLDRRLQLIEWARRHDAFILEDDYDSEFHYDGKPTACLQGLDTHDRTLYIGTFTKSLFPGLRIGYVVLPQSLVKPMTAARTLLDGHSASIAQHTLARFIEGGHFGIHIRSMRRIYAQRLQALKQLVHKHLSEFVTPQVPAGGLQMPCLLIGNLCEKTVVEAAARIDIELVGLSSLHAGTTDQKGFLIGFAAYTPSELEAAIQKLAALFQSLTNNPRESMAGNPAGAFAPLRVHRAKDQRQDSGCDNKDAE</sequence>
<dbReference type="Pfam" id="PF00155">
    <property type="entry name" value="Aminotran_1_2"/>
    <property type="match status" value="1"/>
</dbReference>
<keyword evidence="9" id="KW-1185">Reference proteome</keyword>
<evidence type="ECO:0000313" key="9">
    <source>
        <dbReference type="Proteomes" id="UP000327108"/>
    </source>
</evidence>
<dbReference type="PRINTS" id="PR00035">
    <property type="entry name" value="HTHGNTR"/>
</dbReference>
<dbReference type="InterPro" id="IPR036390">
    <property type="entry name" value="WH_DNA-bd_sf"/>
</dbReference>
<dbReference type="SUPFAM" id="SSF53383">
    <property type="entry name" value="PLP-dependent transferases"/>
    <property type="match status" value="1"/>
</dbReference>
<proteinExistence type="inferred from homology"/>
<keyword evidence="8" id="KW-0808">Transferase</keyword>
<feature type="compositionally biased region" description="Basic and acidic residues" evidence="6">
    <location>
        <begin position="516"/>
        <end position="531"/>
    </location>
</feature>
<feature type="domain" description="HTH gntR-type" evidence="7">
    <location>
        <begin position="22"/>
        <end position="90"/>
    </location>
</feature>
<organism evidence="8 9">
    <name type="scientific">Ochrobactrum quorumnocens</name>
    <dbReference type="NCBI Taxonomy" id="271865"/>
    <lineage>
        <taxon>Bacteria</taxon>
        <taxon>Pseudomonadati</taxon>
        <taxon>Pseudomonadota</taxon>
        <taxon>Alphaproteobacteria</taxon>
        <taxon>Hyphomicrobiales</taxon>
        <taxon>Brucellaceae</taxon>
        <taxon>Brucella/Ochrobactrum group</taxon>
        <taxon>Ochrobactrum</taxon>
    </lineage>
</organism>
<dbReference type="InterPro" id="IPR000524">
    <property type="entry name" value="Tscrpt_reg_HTH_GntR"/>
</dbReference>
<dbReference type="GO" id="GO:0003700">
    <property type="term" value="F:DNA-binding transcription factor activity"/>
    <property type="evidence" value="ECO:0007669"/>
    <property type="project" value="InterPro"/>
</dbReference>
<protein>
    <submittedName>
        <fullName evidence="8">PLP-dependent aminotransferase family protein</fullName>
    </submittedName>
</protein>
<dbReference type="GO" id="GO:0030170">
    <property type="term" value="F:pyridoxal phosphate binding"/>
    <property type="evidence" value="ECO:0007669"/>
    <property type="project" value="InterPro"/>
</dbReference>
<dbReference type="PROSITE" id="PS50949">
    <property type="entry name" value="HTH_GNTR"/>
    <property type="match status" value="1"/>
</dbReference>
<feature type="region of interest" description="Disordered" evidence="6">
    <location>
        <begin position="90"/>
        <end position="113"/>
    </location>
</feature>
<evidence type="ECO:0000256" key="6">
    <source>
        <dbReference type="SAM" id="MobiDB-lite"/>
    </source>
</evidence>
<keyword evidence="4" id="KW-0238">DNA-binding</keyword>
<dbReference type="GO" id="GO:0003677">
    <property type="term" value="F:DNA binding"/>
    <property type="evidence" value="ECO:0007669"/>
    <property type="project" value="UniProtKB-KW"/>
</dbReference>
<dbReference type="PANTHER" id="PTHR46577:SF1">
    <property type="entry name" value="HTH-TYPE TRANSCRIPTIONAL REGULATORY PROTEIN GABR"/>
    <property type="match status" value="1"/>
</dbReference>
<feature type="region of interest" description="Disordered" evidence="6">
    <location>
        <begin position="512"/>
        <end position="531"/>
    </location>
</feature>
<dbReference type="AlphaFoldDB" id="A0A5N1JYM9"/>
<accession>A0A5N1JYM9</accession>
<evidence type="ECO:0000256" key="4">
    <source>
        <dbReference type="ARBA" id="ARBA00023125"/>
    </source>
</evidence>
<keyword evidence="5" id="KW-0804">Transcription</keyword>
<dbReference type="CDD" id="cd07377">
    <property type="entry name" value="WHTH_GntR"/>
    <property type="match status" value="1"/>
</dbReference>
<evidence type="ECO:0000256" key="2">
    <source>
        <dbReference type="ARBA" id="ARBA00022898"/>
    </source>
</evidence>
<evidence type="ECO:0000313" key="8">
    <source>
        <dbReference type="EMBL" id="KAA9368308.1"/>
    </source>
</evidence>
<dbReference type="InterPro" id="IPR036388">
    <property type="entry name" value="WH-like_DNA-bd_sf"/>
</dbReference>
<evidence type="ECO:0000256" key="5">
    <source>
        <dbReference type="ARBA" id="ARBA00023163"/>
    </source>
</evidence>
<dbReference type="CDD" id="cd00609">
    <property type="entry name" value="AAT_like"/>
    <property type="match status" value="1"/>
</dbReference>
<comment type="caution">
    <text evidence="8">The sequence shown here is derived from an EMBL/GenBank/DDBJ whole genome shotgun (WGS) entry which is preliminary data.</text>
</comment>
<keyword evidence="2" id="KW-0663">Pyridoxal phosphate</keyword>
<keyword evidence="8" id="KW-0032">Aminotransferase</keyword>
<keyword evidence="3" id="KW-0805">Transcription regulation</keyword>
<comment type="similarity">
    <text evidence="1">In the C-terminal section; belongs to the class-I pyridoxal-phosphate-dependent aminotransferase family.</text>
</comment>
<evidence type="ECO:0000259" key="7">
    <source>
        <dbReference type="PROSITE" id="PS50949"/>
    </source>
</evidence>
<dbReference type="GO" id="GO:0008483">
    <property type="term" value="F:transaminase activity"/>
    <property type="evidence" value="ECO:0007669"/>
    <property type="project" value="UniProtKB-KW"/>
</dbReference>
<gene>
    <name evidence="8" type="ORF">F3W84_10485</name>
</gene>
<dbReference type="SUPFAM" id="SSF46785">
    <property type="entry name" value="Winged helix' DNA-binding domain"/>
    <property type="match status" value="1"/>
</dbReference>
<dbReference type="SMART" id="SM00345">
    <property type="entry name" value="HTH_GNTR"/>
    <property type="match status" value="1"/>
</dbReference>
<dbReference type="RefSeq" id="WP_151093376.1">
    <property type="nucleotide sequence ID" value="NZ_VYXQ01000008.1"/>
</dbReference>
<dbReference type="InterPro" id="IPR051446">
    <property type="entry name" value="HTH_trans_reg/aminotransferase"/>
</dbReference>
<evidence type="ECO:0000256" key="3">
    <source>
        <dbReference type="ARBA" id="ARBA00023015"/>
    </source>
</evidence>
<reference evidence="8 9" key="1">
    <citation type="submission" date="2019-09" db="EMBL/GenBank/DDBJ databases">
        <title>Biological control of the noxious weed angled onion (Allium triquetrum) thwarted by endophytic bacteria in Victoria, Australia.</title>
        <authorList>
            <person name="Tehranchian P."/>
            <person name="Adair R.J."/>
            <person name="Van T.H."/>
            <person name="Morrison P.D."/>
            <person name="Williams H."/>
            <person name="Lawrie A.C."/>
        </authorList>
    </citation>
    <scope>NUCLEOTIDE SEQUENCE [LARGE SCALE GENOMIC DNA]</scope>
    <source>
        <strain evidence="8 9">RPTAtOch1</strain>
    </source>
</reference>
<dbReference type="PANTHER" id="PTHR46577">
    <property type="entry name" value="HTH-TYPE TRANSCRIPTIONAL REGULATORY PROTEIN GABR"/>
    <property type="match status" value="1"/>
</dbReference>
<evidence type="ECO:0000256" key="1">
    <source>
        <dbReference type="ARBA" id="ARBA00005384"/>
    </source>
</evidence>